<evidence type="ECO:0000313" key="9">
    <source>
        <dbReference type="EMBL" id="CAK8692897.1"/>
    </source>
</evidence>
<reference evidence="9 10" key="1">
    <citation type="submission" date="2024-02" db="EMBL/GenBank/DDBJ databases">
        <authorList>
            <person name="Daric V."/>
            <person name="Darras S."/>
        </authorList>
    </citation>
    <scope>NUCLEOTIDE SEQUENCE [LARGE SCALE GENOMIC DNA]</scope>
</reference>
<comment type="similarity">
    <text evidence="4">Belongs to the paired homeobox family. Unc-4 subfamily.</text>
</comment>
<gene>
    <name evidence="9" type="ORF">CVLEPA_LOCUS26132</name>
</gene>
<comment type="subcellular location">
    <subcellularLocation>
        <location evidence="5 6">Nucleus</location>
    </subcellularLocation>
</comment>
<evidence type="ECO:0000313" key="10">
    <source>
        <dbReference type="Proteomes" id="UP001642483"/>
    </source>
</evidence>
<accession>A0ABP0GME0</accession>
<dbReference type="CDD" id="cd00086">
    <property type="entry name" value="homeodomain"/>
    <property type="match status" value="1"/>
</dbReference>
<feature type="compositionally biased region" description="Basic residues" evidence="7">
    <location>
        <begin position="237"/>
        <end position="246"/>
    </location>
</feature>
<dbReference type="Gene3D" id="1.10.10.60">
    <property type="entry name" value="Homeodomain-like"/>
    <property type="match status" value="1"/>
</dbReference>
<feature type="region of interest" description="Disordered" evidence="7">
    <location>
        <begin position="331"/>
        <end position="400"/>
    </location>
</feature>
<comment type="caution">
    <text evidence="9">The sequence shown here is derived from an EMBL/GenBank/DDBJ whole genome shotgun (WGS) entry which is preliminary data.</text>
</comment>
<feature type="DNA-binding region" description="Homeobox" evidence="5">
    <location>
        <begin position="109"/>
        <end position="168"/>
    </location>
</feature>
<keyword evidence="10" id="KW-1185">Reference proteome</keyword>
<keyword evidence="1 5" id="KW-0238">DNA-binding</keyword>
<feature type="compositionally biased region" description="Polar residues" evidence="7">
    <location>
        <begin position="387"/>
        <end position="400"/>
    </location>
</feature>
<keyword evidence="3 5" id="KW-0539">Nucleus</keyword>
<dbReference type="PROSITE" id="PS00027">
    <property type="entry name" value="HOMEOBOX_1"/>
    <property type="match status" value="1"/>
</dbReference>
<feature type="domain" description="Homeobox" evidence="8">
    <location>
        <begin position="107"/>
        <end position="167"/>
    </location>
</feature>
<dbReference type="PANTHER" id="PTHR46799:SF2">
    <property type="entry name" value="HOMEOBOX DOMAIN-CONTAINING PROTEIN"/>
    <property type="match status" value="1"/>
</dbReference>
<dbReference type="Proteomes" id="UP001642483">
    <property type="component" value="Unassembled WGS sequence"/>
</dbReference>
<evidence type="ECO:0000256" key="6">
    <source>
        <dbReference type="RuleBase" id="RU000682"/>
    </source>
</evidence>
<feature type="compositionally biased region" description="Basic and acidic residues" evidence="7">
    <location>
        <begin position="210"/>
        <end position="236"/>
    </location>
</feature>
<protein>
    <recommendedName>
        <fullName evidence="8">Homeobox domain-containing protein</fullName>
    </recommendedName>
</protein>
<evidence type="ECO:0000256" key="1">
    <source>
        <dbReference type="ARBA" id="ARBA00023125"/>
    </source>
</evidence>
<dbReference type="InterPro" id="IPR001356">
    <property type="entry name" value="HD"/>
</dbReference>
<dbReference type="InterPro" id="IPR009057">
    <property type="entry name" value="Homeodomain-like_sf"/>
</dbReference>
<feature type="compositionally biased region" description="Polar residues" evidence="7">
    <location>
        <begin position="331"/>
        <end position="368"/>
    </location>
</feature>
<name>A0ABP0GME0_CLALP</name>
<evidence type="ECO:0000256" key="2">
    <source>
        <dbReference type="ARBA" id="ARBA00023155"/>
    </source>
</evidence>
<evidence type="ECO:0000259" key="8">
    <source>
        <dbReference type="PROSITE" id="PS50071"/>
    </source>
</evidence>
<dbReference type="SUPFAM" id="SSF46689">
    <property type="entry name" value="Homeodomain-like"/>
    <property type="match status" value="1"/>
</dbReference>
<evidence type="ECO:0000256" key="7">
    <source>
        <dbReference type="SAM" id="MobiDB-lite"/>
    </source>
</evidence>
<dbReference type="PANTHER" id="PTHR46799">
    <property type="entry name" value="HOMEOBOX PROTEIN UNC-4 HOMOLOG"/>
    <property type="match status" value="1"/>
</dbReference>
<evidence type="ECO:0000256" key="4">
    <source>
        <dbReference type="ARBA" id="ARBA00038351"/>
    </source>
</evidence>
<evidence type="ECO:0000256" key="3">
    <source>
        <dbReference type="ARBA" id="ARBA00023242"/>
    </source>
</evidence>
<evidence type="ECO:0000256" key="5">
    <source>
        <dbReference type="PROSITE-ProRule" id="PRU00108"/>
    </source>
</evidence>
<dbReference type="Pfam" id="PF00046">
    <property type="entry name" value="Homeodomain"/>
    <property type="match status" value="1"/>
</dbReference>
<dbReference type="InterPro" id="IPR017970">
    <property type="entry name" value="Homeobox_CS"/>
</dbReference>
<dbReference type="EMBL" id="CAWYQH010000130">
    <property type="protein sequence ID" value="CAK8692897.1"/>
    <property type="molecule type" value="Genomic_DNA"/>
</dbReference>
<dbReference type="SMART" id="SM00389">
    <property type="entry name" value="HOX"/>
    <property type="match status" value="1"/>
</dbReference>
<feature type="region of interest" description="Disordered" evidence="7">
    <location>
        <begin position="464"/>
        <end position="488"/>
    </location>
</feature>
<keyword evidence="2 5" id="KW-0371">Homeobox</keyword>
<sequence length="561" mass="61760">MYGPQPLVPSSMMTYPPPLYHRPARFSLSPSAGSGVSGCPQNYYPHHVSNSAAAAAAAAMYGSYDGFMPGYMSSDPCKQALIMASQAAGFPGVGGEYNSNFDDSKPSKQRRARANYSQWQLEELERAFHTTHYPDIFMREALALRLDLIEARIQVWFQNRRAKLRRQLKMQNKSNKPNPDKNADGSGNTTDVGADKAREDEEIKEDEDSRCDKTFNDPDTRSLDEDVKSGSETRSGDKRKKKKPKKNMAVADDGTHEAFNEQDLAHPVEKSNIETMGSYNNISKNESSDQVQRYFPEHRAPTGDHAPDSAMFTEDPNNMIMPYSGWMTTPKSDSSLNPNPRTIDVQSSCGSSLPSPNGSILSSPQNANPHPAVLPQPTPDANPIGGTDTTMPTSEPYQNTSAYPHDLYPDGYSPVRQPHGSAAFPQQTGGMMTSYHSNPSNYPNISYGPVPNNIDRSLSSLRSRAKDPKAGPIPYEGSYPSPTTQCMTSPPPSVAMVTAAYMNRRSPTYPYSQPHYGATSVTHHPHHRLYPNPHFHDSPHYHQAFSTDVPPVGYGSGSLHL</sequence>
<dbReference type="PROSITE" id="PS50071">
    <property type="entry name" value="HOMEOBOX_2"/>
    <property type="match status" value="1"/>
</dbReference>
<proteinExistence type="inferred from homology"/>
<feature type="region of interest" description="Disordered" evidence="7">
    <location>
        <begin position="167"/>
        <end position="261"/>
    </location>
</feature>
<organism evidence="9 10">
    <name type="scientific">Clavelina lepadiformis</name>
    <name type="common">Light-bulb sea squirt</name>
    <name type="synonym">Ascidia lepadiformis</name>
    <dbReference type="NCBI Taxonomy" id="159417"/>
    <lineage>
        <taxon>Eukaryota</taxon>
        <taxon>Metazoa</taxon>
        <taxon>Chordata</taxon>
        <taxon>Tunicata</taxon>
        <taxon>Ascidiacea</taxon>
        <taxon>Aplousobranchia</taxon>
        <taxon>Clavelinidae</taxon>
        <taxon>Clavelina</taxon>
    </lineage>
</organism>